<dbReference type="Proteomes" id="UP000594463">
    <property type="component" value="Chromosome"/>
</dbReference>
<keyword evidence="1" id="KW-0472">Membrane</keyword>
<protein>
    <submittedName>
        <fullName evidence="2">Uncharacterized protein</fullName>
    </submittedName>
</protein>
<gene>
    <name evidence="2" type="ORF">RT761_01299</name>
</gene>
<keyword evidence="1" id="KW-0812">Transmembrane</keyword>
<dbReference type="EMBL" id="CP065383">
    <property type="protein sequence ID" value="QPM68085.1"/>
    <property type="molecule type" value="Genomic_DNA"/>
</dbReference>
<feature type="transmembrane region" description="Helical" evidence="1">
    <location>
        <begin position="6"/>
        <end position="25"/>
    </location>
</feature>
<keyword evidence="3" id="KW-1185">Reference proteome</keyword>
<accession>A0A7T1F2U1</accession>
<dbReference type="RefSeq" id="WP_218113245.1">
    <property type="nucleotide sequence ID" value="NZ_CP065383.1"/>
</dbReference>
<evidence type="ECO:0000256" key="1">
    <source>
        <dbReference type="SAM" id="Phobius"/>
    </source>
</evidence>
<dbReference type="AlphaFoldDB" id="A0A7T1F2U1"/>
<proteinExistence type="predicted"/>
<sequence length="65" mass="7690">MFMSALIYAGIFLIITLPFRIFGAFRKGQKEIAIRNIFIWGTMVLTLILLEISKLIDIEEYLFFW</sequence>
<keyword evidence="1" id="KW-1133">Transmembrane helix</keyword>
<evidence type="ECO:0000313" key="2">
    <source>
        <dbReference type="EMBL" id="QPM68085.1"/>
    </source>
</evidence>
<feature type="transmembrane region" description="Helical" evidence="1">
    <location>
        <begin position="37"/>
        <end position="56"/>
    </location>
</feature>
<reference evidence="2 3" key="1">
    <citation type="journal article" date="2021" name="Nat. Commun.">
        <title>Isolation of a member of the candidate phylum Atribacteria reveals a unique cell membrane structure.</title>
        <authorList>
            <person name="Taiki K."/>
            <person name="Nobu M.K."/>
            <person name="Kusada H."/>
            <person name="Meng X.-Y."/>
            <person name="Hosoki N."/>
            <person name="Uematsu K."/>
            <person name="Yoshioka H."/>
            <person name="Kamagata Y."/>
            <person name="Tamaki H."/>
        </authorList>
    </citation>
    <scope>NUCLEOTIDE SEQUENCE [LARGE SCALE GENOMIC DNA]</scope>
    <source>
        <strain evidence="2 3">RT761</strain>
    </source>
</reference>
<name>A0A7T1F2U1_ATRLM</name>
<dbReference type="KEGG" id="alam:RT761_01299"/>
<organism evidence="2 3">
    <name type="scientific">Atribacter laminatus</name>
    <dbReference type="NCBI Taxonomy" id="2847778"/>
    <lineage>
        <taxon>Bacteria</taxon>
        <taxon>Pseudomonadati</taxon>
        <taxon>Atribacterota</taxon>
        <taxon>Atribacteria</taxon>
        <taxon>Atribacterales</taxon>
        <taxon>Atribacteraceae</taxon>
        <taxon>Atribacter</taxon>
    </lineage>
</organism>
<evidence type="ECO:0000313" key="3">
    <source>
        <dbReference type="Proteomes" id="UP000594463"/>
    </source>
</evidence>